<dbReference type="AlphaFoldDB" id="A0A371ASQ0"/>
<dbReference type="CDD" id="cd07197">
    <property type="entry name" value="nitrilase"/>
    <property type="match status" value="1"/>
</dbReference>
<evidence type="ECO:0000259" key="1">
    <source>
        <dbReference type="Pfam" id="PF00795"/>
    </source>
</evidence>
<dbReference type="InterPro" id="IPR003010">
    <property type="entry name" value="C-N_Hydrolase"/>
</dbReference>
<accession>A0A371ASQ0</accession>
<dbReference type="InterPro" id="IPR036526">
    <property type="entry name" value="C-N_Hydrolase_sf"/>
</dbReference>
<dbReference type="PANTHER" id="PTHR11750:SF26">
    <property type="entry name" value="PROTEIN N-TERMINAL AMIDASE"/>
    <property type="match status" value="1"/>
</dbReference>
<dbReference type="GO" id="GO:0030163">
    <property type="term" value="P:protein catabolic process"/>
    <property type="evidence" value="ECO:0007669"/>
    <property type="project" value="TreeGrafter"/>
</dbReference>
<sequence length="289" mass="33217">MRIFALELNNDIKGIEIRKQYIENLISKLPSPDLVVLPELAMCSYIANQEIWQYADSCGKDTKSWAMQMAAKYNTYIGVGYLDRENRDYYNRYLVAGKDDVYGVISKSEGESAVFKRGYFDNIIKTPFGNVAVGICYDSRRKHLYDNIKDVELSMILFPHGCPADPKKPDEEQTTIDYFCGCYEDAFSVPVVYVNSVGKLEDMPGVMGKMMKKQGFTMNGKSKIYSRNSEPIYCESNAIIGANIIILPQKRIKEIHFHGEDIIRGNWFFRTFVLIPDTKKQLKSYEENR</sequence>
<dbReference type="Gene3D" id="3.60.110.10">
    <property type="entry name" value="Carbon-nitrogen hydrolase"/>
    <property type="match status" value="1"/>
</dbReference>
<feature type="domain" description="CN hydrolase" evidence="1">
    <location>
        <begin position="20"/>
        <end position="140"/>
    </location>
</feature>
<reference evidence="2 3" key="1">
    <citation type="submission" date="2018-07" db="EMBL/GenBank/DDBJ databases">
        <title>Anaerosacharophilus polymeroproducens gen. nov. sp. nov., an anaerobic bacterium isolated from salt field.</title>
        <authorList>
            <person name="Kim W."/>
            <person name="Yang S.-H."/>
            <person name="Oh J."/>
            <person name="Lee J.-H."/>
            <person name="Kwon K.K."/>
        </authorList>
    </citation>
    <scope>NUCLEOTIDE SEQUENCE [LARGE SCALE GENOMIC DNA]</scope>
    <source>
        <strain evidence="2 3">MCWD5</strain>
    </source>
</reference>
<dbReference type="OrthoDB" id="9803818at2"/>
<keyword evidence="2" id="KW-0378">Hydrolase</keyword>
<dbReference type="Proteomes" id="UP000255036">
    <property type="component" value="Unassembled WGS sequence"/>
</dbReference>
<protein>
    <submittedName>
        <fullName evidence="2">Carbon-nitrogen hydrolase family protein</fullName>
    </submittedName>
</protein>
<proteinExistence type="predicted"/>
<dbReference type="SUPFAM" id="SSF56317">
    <property type="entry name" value="Carbon-nitrogen hydrolase"/>
    <property type="match status" value="1"/>
</dbReference>
<dbReference type="InterPro" id="IPR039703">
    <property type="entry name" value="Nta1"/>
</dbReference>
<dbReference type="GO" id="GO:0070773">
    <property type="term" value="F:protein-N-terminal glutamine amidohydrolase activity"/>
    <property type="evidence" value="ECO:0007669"/>
    <property type="project" value="InterPro"/>
</dbReference>
<keyword evidence="3" id="KW-1185">Reference proteome</keyword>
<evidence type="ECO:0000313" key="3">
    <source>
        <dbReference type="Proteomes" id="UP000255036"/>
    </source>
</evidence>
<dbReference type="EMBL" id="QRCT01000049">
    <property type="protein sequence ID" value="RDU22603.1"/>
    <property type="molecule type" value="Genomic_DNA"/>
</dbReference>
<comment type="caution">
    <text evidence="2">The sequence shown here is derived from an EMBL/GenBank/DDBJ whole genome shotgun (WGS) entry which is preliminary data.</text>
</comment>
<gene>
    <name evidence="2" type="ORF">DWV06_15110</name>
</gene>
<evidence type="ECO:0000313" key="2">
    <source>
        <dbReference type="EMBL" id="RDU22603.1"/>
    </source>
</evidence>
<dbReference type="RefSeq" id="WP_115483013.1">
    <property type="nucleotide sequence ID" value="NZ_QRCT01000049.1"/>
</dbReference>
<name>A0A371ASQ0_9FIRM</name>
<dbReference type="GO" id="GO:0008418">
    <property type="term" value="F:protein-N-terminal asparagine amidohydrolase activity"/>
    <property type="evidence" value="ECO:0007669"/>
    <property type="project" value="InterPro"/>
</dbReference>
<dbReference type="PANTHER" id="PTHR11750">
    <property type="entry name" value="PROTEIN N-TERMINAL AMIDASE"/>
    <property type="match status" value="1"/>
</dbReference>
<organism evidence="2 3">
    <name type="scientific">Anaerosacchariphilus polymeriproducens</name>
    <dbReference type="NCBI Taxonomy" id="1812858"/>
    <lineage>
        <taxon>Bacteria</taxon>
        <taxon>Bacillati</taxon>
        <taxon>Bacillota</taxon>
        <taxon>Clostridia</taxon>
        <taxon>Lachnospirales</taxon>
        <taxon>Lachnospiraceae</taxon>
        <taxon>Anaerosacchariphilus</taxon>
    </lineage>
</organism>
<dbReference type="Pfam" id="PF00795">
    <property type="entry name" value="CN_hydrolase"/>
    <property type="match status" value="1"/>
</dbReference>